<dbReference type="EMBL" id="JAVDTT010000003">
    <property type="protein sequence ID" value="MDR6842258.1"/>
    <property type="molecule type" value="Genomic_DNA"/>
</dbReference>
<keyword evidence="4" id="KW-1185">Reference proteome</keyword>
<evidence type="ECO:0000259" key="1">
    <source>
        <dbReference type="Pfam" id="PF07726"/>
    </source>
</evidence>
<dbReference type="Gene3D" id="3.40.50.300">
    <property type="entry name" value="P-loop containing nucleotide triphosphate hydrolases"/>
    <property type="match status" value="1"/>
</dbReference>
<reference evidence="3 4" key="1">
    <citation type="submission" date="2023-07" db="EMBL/GenBank/DDBJ databases">
        <title>Sorghum-associated microbial communities from plants grown in Nebraska, USA.</title>
        <authorList>
            <person name="Schachtman D."/>
        </authorList>
    </citation>
    <scope>NUCLEOTIDE SEQUENCE [LARGE SCALE GENOMIC DNA]</scope>
    <source>
        <strain evidence="3 4">BE107</strain>
    </source>
</reference>
<evidence type="ECO:0000313" key="4">
    <source>
        <dbReference type="Proteomes" id="UP001254759"/>
    </source>
</evidence>
<feature type="domain" description="ATPase AAA-3" evidence="1">
    <location>
        <begin position="53"/>
        <end position="183"/>
    </location>
</feature>
<dbReference type="RefSeq" id="WP_430540606.1">
    <property type="nucleotide sequence ID" value="NZ_JAVDTT010000003.1"/>
</dbReference>
<protein>
    <submittedName>
        <fullName evidence="3">MoxR-like ATPase</fullName>
        <ecNumber evidence="3">3.6.3.-</ecNumber>
    </submittedName>
</protein>
<evidence type="ECO:0000259" key="2">
    <source>
        <dbReference type="Pfam" id="PF17863"/>
    </source>
</evidence>
<feature type="domain" description="ChlI/MoxR AAA lid" evidence="2">
    <location>
        <begin position="246"/>
        <end position="307"/>
    </location>
</feature>
<gene>
    <name evidence="3" type="ORF">J2W94_002552</name>
</gene>
<dbReference type="InterPro" id="IPR011703">
    <property type="entry name" value="ATPase_AAA-3"/>
</dbReference>
<dbReference type="PANTHER" id="PTHR42759">
    <property type="entry name" value="MOXR FAMILY PROTEIN"/>
    <property type="match status" value="1"/>
</dbReference>
<dbReference type="GO" id="GO:0016787">
    <property type="term" value="F:hydrolase activity"/>
    <property type="evidence" value="ECO:0007669"/>
    <property type="project" value="UniProtKB-KW"/>
</dbReference>
<name>A0ABU1RU07_9GAMM</name>
<dbReference type="InterPro" id="IPR027417">
    <property type="entry name" value="P-loop_NTPase"/>
</dbReference>
<dbReference type="Pfam" id="PF17863">
    <property type="entry name" value="AAA_lid_2"/>
    <property type="match status" value="1"/>
</dbReference>
<dbReference type="PIRSF" id="PIRSF002849">
    <property type="entry name" value="AAA_ATPase_chaperone_MoxR_prd"/>
    <property type="match status" value="1"/>
</dbReference>
<dbReference type="Gene3D" id="1.10.8.80">
    <property type="entry name" value="Magnesium chelatase subunit I, C-Terminal domain"/>
    <property type="match status" value="1"/>
</dbReference>
<dbReference type="Pfam" id="PF07726">
    <property type="entry name" value="AAA_3"/>
    <property type="match status" value="1"/>
</dbReference>
<dbReference type="InterPro" id="IPR050764">
    <property type="entry name" value="CbbQ/NirQ/NorQ/GpvN"/>
</dbReference>
<sequence length="321" mass="34371">MLAKPPARPPAREMLPDALHAALKSAQQQVNSLVLGKSQEVRLAFVALLSGGHILIEDLPGLGKTTLAHALAATLGLGFQRVQFTSDLLPADVLGVSVYDAQSRQFQFHPGPVFTHVLLADEINRAPPRTQSALLEAMAEHQVTLDGMTRPLPDPFFVIATQNPVDLSGTYPLPDSQLDRFLLRLTLGYPNAESERALLAGSDRRELIAQTEPLLSSSDVLALRTAVNEVHASGALVDYVQALMARSRQHPGVRVGLSPRAGIALLRAARAYALLLGRHHVLPEDVQALFSAVAAHRLVAEAEASSTQALAKSILHAVAVD</sequence>
<dbReference type="CDD" id="cd00009">
    <property type="entry name" value="AAA"/>
    <property type="match status" value="1"/>
</dbReference>
<dbReference type="InterPro" id="IPR041628">
    <property type="entry name" value="ChlI/MoxR_AAA_lid"/>
</dbReference>
<accession>A0ABU1RU07</accession>
<dbReference type="PANTHER" id="PTHR42759:SF5">
    <property type="entry name" value="METHANOL DEHYDROGENASE REGULATOR"/>
    <property type="match status" value="1"/>
</dbReference>
<comment type="caution">
    <text evidence="3">The sequence shown here is derived from an EMBL/GenBank/DDBJ whole genome shotgun (WGS) entry which is preliminary data.</text>
</comment>
<keyword evidence="3" id="KW-0378">Hydrolase</keyword>
<proteinExistence type="predicted"/>
<dbReference type="EC" id="3.6.3.-" evidence="3"/>
<dbReference type="Proteomes" id="UP001254759">
    <property type="component" value="Unassembled WGS sequence"/>
</dbReference>
<organism evidence="3 4">
    <name type="scientific">Pseudoxanthomonas sacheonensis</name>
    <dbReference type="NCBI Taxonomy" id="443615"/>
    <lineage>
        <taxon>Bacteria</taxon>
        <taxon>Pseudomonadati</taxon>
        <taxon>Pseudomonadota</taxon>
        <taxon>Gammaproteobacteria</taxon>
        <taxon>Lysobacterales</taxon>
        <taxon>Lysobacteraceae</taxon>
        <taxon>Pseudoxanthomonas</taxon>
    </lineage>
</organism>
<dbReference type="SUPFAM" id="SSF52540">
    <property type="entry name" value="P-loop containing nucleoside triphosphate hydrolases"/>
    <property type="match status" value="1"/>
</dbReference>
<evidence type="ECO:0000313" key="3">
    <source>
        <dbReference type="EMBL" id="MDR6842258.1"/>
    </source>
</evidence>